<gene>
    <name evidence="5" type="ORF">IAD23_05180</name>
</gene>
<dbReference type="EMBL" id="DVNM01000028">
    <property type="protein sequence ID" value="HIU69334.1"/>
    <property type="molecule type" value="Genomic_DNA"/>
</dbReference>
<organism evidence="5 6">
    <name type="scientific">Candidatus Scybalenecus merdavium</name>
    <dbReference type="NCBI Taxonomy" id="2840939"/>
    <lineage>
        <taxon>Bacteria</taxon>
        <taxon>Bacillati</taxon>
        <taxon>Bacillota</taxon>
        <taxon>Clostridia</taxon>
        <taxon>Eubacteriales</taxon>
        <taxon>Oscillospiraceae</taxon>
        <taxon>Oscillospiraceae incertae sedis</taxon>
        <taxon>Candidatus Scybalenecus</taxon>
    </lineage>
</organism>
<reference evidence="5" key="1">
    <citation type="submission" date="2020-10" db="EMBL/GenBank/DDBJ databases">
        <authorList>
            <person name="Gilroy R."/>
        </authorList>
    </citation>
    <scope>NUCLEOTIDE SEQUENCE</scope>
    <source>
        <strain evidence="5">CHK176-6737</strain>
    </source>
</reference>
<accession>A0A9D1SNP4</accession>
<dbReference type="InterPro" id="IPR018197">
    <property type="entry name" value="Glycerate_kinase_RE-like"/>
</dbReference>
<dbReference type="InterPro" id="IPR004381">
    <property type="entry name" value="Glycerate_kinase"/>
</dbReference>
<dbReference type="Proteomes" id="UP000824125">
    <property type="component" value="Unassembled WGS sequence"/>
</dbReference>
<dbReference type="InterPro" id="IPR036129">
    <property type="entry name" value="Glycerate_kinase_sf"/>
</dbReference>
<evidence type="ECO:0000256" key="4">
    <source>
        <dbReference type="PIRNR" id="PIRNR006078"/>
    </source>
</evidence>
<evidence type="ECO:0000256" key="2">
    <source>
        <dbReference type="ARBA" id="ARBA00022679"/>
    </source>
</evidence>
<dbReference type="InterPro" id="IPR018193">
    <property type="entry name" value="Glyc_kinase_flavodox-like_fold"/>
</dbReference>
<evidence type="ECO:0000313" key="5">
    <source>
        <dbReference type="EMBL" id="HIU69334.1"/>
    </source>
</evidence>
<evidence type="ECO:0000313" key="6">
    <source>
        <dbReference type="Proteomes" id="UP000824125"/>
    </source>
</evidence>
<dbReference type="AlphaFoldDB" id="A0A9D1SNP4"/>
<dbReference type="NCBIfam" id="TIGR00045">
    <property type="entry name" value="glycerate kinase"/>
    <property type="match status" value="1"/>
</dbReference>
<reference evidence="5" key="2">
    <citation type="journal article" date="2021" name="PeerJ">
        <title>Extensive microbial diversity within the chicken gut microbiome revealed by metagenomics and culture.</title>
        <authorList>
            <person name="Gilroy R."/>
            <person name="Ravi A."/>
            <person name="Getino M."/>
            <person name="Pursley I."/>
            <person name="Horton D.L."/>
            <person name="Alikhan N.F."/>
            <person name="Baker D."/>
            <person name="Gharbi K."/>
            <person name="Hall N."/>
            <person name="Watson M."/>
            <person name="Adriaenssens E.M."/>
            <person name="Foster-Nyarko E."/>
            <person name="Jarju S."/>
            <person name="Secka A."/>
            <person name="Antonio M."/>
            <person name="Oren A."/>
            <person name="Chaudhuri R.R."/>
            <person name="La Ragione R."/>
            <person name="Hildebrand F."/>
            <person name="Pallen M.J."/>
        </authorList>
    </citation>
    <scope>NUCLEOTIDE SEQUENCE</scope>
    <source>
        <strain evidence="5">CHK176-6737</strain>
    </source>
</reference>
<dbReference type="PANTHER" id="PTHR21599:SF0">
    <property type="entry name" value="GLYCERATE KINASE"/>
    <property type="match status" value="1"/>
</dbReference>
<name>A0A9D1SNP4_9FIRM</name>
<protein>
    <submittedName>
        <fullName evidence="5">Glycerate kinase</fullName>
    </submittedName>
</protein>
<dbReference type="SUPFAM" id="SSF110738">
    <property type="entry name" value="Glycerate kinase I"/>
    <property type="match status" value="1"/>
</dbReference>
<sequence length="363" mass="38176">MKILILPDSFKGTLTAREAGEAMRRGAEACGHSAQVIPLSDGGEGFCNCYAALCTCEKVEVQTLGTYLQPVNTYYCKNGDTAVIESAAASGLCSRRDVLNATSYGTGTLIAHAVKNGCQKIVLGLGGTGCSDGGIGALYALGVRFFAEDMPYGIPKGCDMELADSFCTDGVLPQLQSVQFLYATDVTAPYCGRLGAAYVFAPQKGATHAQAEKLDNGLFHLASLLKQQTGKDVKDLPGAGAAGGLCGGLWALFGGEIQSGFDFLCRQADLPEKIRASDLVVTGEGKTDAQTRMGKLPWRVWQLCQKAKTPCWLLSGQIEGEPFGDRAAALCAPGGDSAYTTTHAAACLENKMIKLLQSMPNLL</sequence>
<dbReference type="GO" id="GO:0031388">
    <property type="term" value="P:organic acid phosphorylation"/>
    <property type="evidence" value="ECO:0007669"/>
    <property type="project" value="UniProtKB-UniRule"/>
</dbReference>
<keyword evidence="3 4" id="KW-0418">Kinase</keyword>
<dbReference type="PANTHER" id="PTHR21599">
    <property type="entry name" value="GLYCERATE KINASE"/>
    <property type="match status" value="1"/>
</dbReference>
<dbReference type="Gene3D" id="3.90.1510.10">
    <property type="entry name" value="Glycerate kinase, domain 2"/>
    <property type="match status" value="1"/>
</dbReference>
<keyword evidence="2 4" id="KW-0808">Transferase</keyword>
<comment type="caution">
    <text evidence="5">The sequence shown here is derived from an EMBL/GenBank/DDBJ whole genome shotgun (WGS) entry which is preliminary data.</text>
</comment>
<evidence type="ECO:0000256" key="3">
    <source>
        <dbReference type="ARBA" id="ARBA00022777"/>
    </source>
</evidence>
<proteinExistence type="inferred from homology"/>
<evidence type="ECO:0000256" key="1">
    <source>
        <dbReference type="ARBA" id="ARBA00006284"/>
    </source>
</evidence>
<dbReference type="GO" id="GO:0008887">
    <property type="term" value="F:glycerate kinase activity"/>
    <property type="evidence" value="ECO:0007669"/>
    <property type="project" value="UniProtKB-UniRule"/>
</dbReference>
<dbReference type="Pfam" id="PF02595">
    <property type="entry name" value="Gly_kinase"/>
    <property type="match status" value="1"/>
</dbReference>
<comment type="similarity">
    <text evidence="1 4">Belongs to the glycerate kinase type-1 family.</text>
</comment>
<dbReference type="PIRSF" id="PIRSF006078">
    <property type="entry name" value="GlxK"/>
    <property type="match status" value="1"/>
</dbReference>
<dbReference type="Gene3D" id="3.40.50.10350">
    <property type="entry name" value="Glycerate kinase, domain 1"/>
    <property type="match status" value="1"/>
</dbReference>